<keyword evidence="2" id="KW-0472">Membrane</keyword>
<evidence type="ECO:0000313" key="4">
    <source>
        <dbReference type="Proteomes" id="UP001379945"/>
    </source>
</evidence>
<gene>
    <name evidence="3" type="ORF">AACH00_07420</name>
</gene>
<reference evidence="3 4" key="1">
    <citation type="submission" date="2024-04" db="EMBL/GenBank/DDBJ databases">
        <title>Novel species of the genus Ideonella isolated from streams.</title>
        <authorList>
            <person name="Lu H."/>
        </authorList>
    </citation>
    <scope>NUCLEOTIDE SEQUENCE [LARGE SCALE GENOMIC DNA]</scope>
    <source>
        <strain evidence="3 4">LYT19W</strain>
    </source>
</reference>
<protein>
    <submittedName>
        <fullName evidence="3">Nitrogen fixation protein FixH</fullName>
    </submittedName>
</protein>
<keyword evidence="2" id="KW-0812">Transmembrane</keyword>
<dbReference type="Proteomes" id="UP001379945">
    <property type="component" value="Unassembled WGS sequence"/>
</dbReference>
<evidence type="ECO:0000313" key="3">
    <source>
        <dbReference type="EMBL" id="MEK8046165.1"/>
    </source>
</evidence>
<organism evidence="3 4">
    <name type="scientific">Ideonella margarita</name>
    <dbReference type="NCBI Taxonomy" id="2984191"/>
    <lineage>
        <taxon>Bacteria</taxon>
        <taxon>Pseudomonadati</taxon>
        <taxon>Pseudomonadota</taxon>
        <taxon>Betaproteobacteria</taxon>
        <taxon>Burkholderiales</taxon>
        <taxon>Sphaerotilaceae</taxon>
        <taxon>Ideonella</taxon>
    </lineage>
</organism>
<feature type="region of interest" description="Disordered" evidence="1">
    <location>
        <begin position="67"/>
        <end position="90"/>
    </location>
</feature>
<accession>A0ABU9C2R4</accession>
<keyword evidence="2" id="KW-1133">Transmembrane helix</keyword>
<proteinExistence type="predicted"/>
<dbReference type="RefSeq" id="WP_341398441.1">
    <property type="nucleotide sequence ID" value="NZ_JBBUTI010000004.1"/>
</dbReference>
<evidence type="ECO:0000256" key="1">
    <source>
        <dbReference type="SAM" id="MobiDB-lite"/>
    </source>
</evidence>
<comment type="caution">
    <text evidence="3">The sequence shown here is derived from an EMBL/GenBank/DDBJ whole genome shotgun (WGS) entry which is preliminary data.</text>
</comment>
<name>A0ABU9C2R4_9BURK</name>
<feature type="transmembrane region" description="Helical" evidence="2">
    <location>
        <begin position="27"/>
        <end position="50"/>
    </location>
</feature>
<dbReference type="EMBL" id="JBBUTI010000004">
    <property type="protein sequence ID" value="MEK8046165.1"/>
    <property type="molecule type" value="Genomic_DNA"/>
</dbReference>
<sequence>MSTSEISPVASPAAPAQSGKAWFRHPMMWLVVGGPVVVVCASLTTAVIAVRGADPVLDRDDPSVTVNIKDGADGNTPAMQARNHAATPKP</sequence>
<keyword evidence="4" id="KW-1185">Reference proteome</keyword>
<evidence type="ECO:0000256" key="2">
    <source>
        <dbReference type="SAM" id="Phobius"/>
    </source>
</evidence>